<dbReference type="AlphaFoldDB" id="A0A0A9EBW6"/>
<reference evidence="1" key="2">
    <citation type="journal article" date="2015" name="Data Brief">
        <title>Shoot transcriptome of the giant reed, Arundo donax.</title>
        <authorList>
            <person name="Barrero R.A."/>
            <person name="Guerrero F.D."/>
            <person name="Moolhuijzen P."/>
            <person name="Goolsby J.A."/>
            <person name="Tidwell J."/>
            <person name="Bellgard S.E."/>
            <person name="Bellgard M.I."/>
        </authorList>
    </citation>
    <scope>NUCLEOTIDE SEQUENCE</scope>
    <source>
        <tissue evidence="1">Shoot tissue taken approximately 20 cm above the soil surface</tissue>
    </source>
</reference>
<name>A0A0A9EBW6_ARUDO</name>
<accession>A0A0A9EBW6</accession>
<dbReference type="EMBL" id="GBRH01199661">
    <property type="protein sequence ID" value="JAD98234.1"/>
    <property type="molecule type" value="Transcribed_RNA"/>
</dbReference>
<organism evidence="1">
    <name type="scientific">Arundo donax</name>
    <name type="common">Giant reed</name>
    <name type="synonym">Donax arundinaceus</name>
    <dbReference type="NCBI Taxonomy" id="35708"/>
    <lineage>
        <taxon>Eukaryota</taxon>
        <taxon>Viridiplantae</taxon>
        <taxon>Streptophyta</taxon>
        <taxon>Embryophyta</taxon>
        <taxon>Tracheophyta</taxon>
        <taxon>Spermatophyta</taxon>
        <taxon>Magnoliopsida</taxon>
        <taxon>Liliopsida</taxon>
        <taxon>Poales</taxon>
        <taxon>Poaceae</taxon>
        <taxon>PACMAD clade</taxon>
        <taxon>Arundinoideae</taxon>
        <taxon>Arundineae</taxon>
        <taxon>Arundo</taxon>
    </lineage>
</organism>
<sequence>MSWKCIYSKIVSPQIGISTRHAPITKIIEFAWHNYNMSNELACKISLKTVNKTITWELMIKEALARTVILHRHSLPSPQPSLLS</sequence>
<protein>
    <submittedName>
        <fullName evidence="1">Uncharacterized protein</fullName>
    </submittedName>
</protein>
<proteinExistence type="predicted"/>
<reference evidence="1" key="1">
    <citation type="submission" date="2014-09" db="EMBL/GenBank/DDBJ databases">
        <authorList>
            <person name="Magalhaes I.L.F."/>
            <person name="Oliveira U."/>
            <person name="Santos F.R."/>
            <person name="Vidigal T.H.D.A."/>
            <person name="Brescovit A.D."/>
            <person name="Santos A.J."/>
        </authorList>
    </citation>
    <scope>NUCLEOTIDE SEQUENCE</scope>
    <source>
        <tissue evidence="1">Shoot tissue taken approximately 20 cm above the soil surface</tissue>
    </source>
</reference>
<evidence type="ECO:0000313" key="1">
    <source>
        <dbReference type="EMBL" id="JAD98234.1"/>
    </source>
</evidence>